<dbReference type="InterPro" id="IPR018062">
    <property type="entry name" value="HTH_AraC-typ_CS"/>
</dbReference>
<dbReference type="Pfam" id="PF12833">
    <property type="entry name" value="HTH_18"/>
    <property type="match status" value="1"/>
</dbReference>
<evidence type="ECO:0000256" key="4">
    <source>
        <dbReference type="SAM" id="Phobius"/>
    </source>
</evidence>
<feature type="transmembrane region" description="Helical" evidence="4">
    <location>
        <begin position="121"/>
        <end position="140"/>
    </location>
</feature>
<evidence type="ECO:0000256" key="1">
    <source>
        <dbReference type="ARBA" id="ARBA00023015"/>
    </source>
</evidence>
<keyword evidence="4" id="KW-1133">Transmembrane helix</keyword>
<dbReference type="PANTHER" id="PTHR43280:SF2">
    <property type="entry name" value="HTH-TYPE TRANSCRIPTIONAL REGULATOR EXSA"/>
    <property type="match status" value="1"/>
</dbReference>
<dbReference type="SMART" id="SM00342">
    <property type="entry name" value="HTH_ARAC"/>
    <property type="match status" value="1"/>
</dbReference>
<feature type="domain" description="HTH araC/xylS-type" evidence="5">
    <location>
        <begin position="227"/>
        <end position="332"/>
    </location>
</feature>
<evidence type="ECO:0000256" key="2">
    <source>
        <dbReference type="ARBA" id="ARBA00023125"/>
    </source>
</evidence>
<organism evidence="6 7">
    <name type="scientific">Sphingomonas xanthus</name>
    <dbReference type="NCBI Taxonomy" id="2594473"/>
    <lineage>
        <taxon>Bacteria</taxon>
        <taxon>Pseudomonadati</taxon>
        <taxon>Pseudomonadota</taxon>
        <taxon>Alphaproteobacteria</taxon>
        <taxon>Sphingomonadales</taxon>
        <taxon>Sphingomonadaceae</taxon>
        <taxon>Sphingomonas</taxon>
    </lineage>
</organism>
<feature type="transmembrane region" description="Helical" evidence="4">
    <location>
        <begin position="187"/>
        <end position="209"/>
    </location>
</feature>
<dbReference type="PROSITE" id="PS01124">
    <property type="entry name" value="HTH_ARAC_FAMILY_2"/>
    <property type="match status" value="1"/>
</dbReference>
<dbReference type="KEGG" id="sxa:FMM02_03515"/>
<keyword evidence="4" id="KW-0472">Membrane</keyword>
<keyword evidence="2" id="KW-0238">DNA-binding</keyword>
<evidence type="ECO:0000259" key="5">
    <source>
        <dbReference type="PROSITE" id="PS01124"/>
    </source>
</evidence>
<dbReference type="Proteomes" id="UP000321857">
    <property type="component" value="Chromosome"/>
</dbReference>
<dbReference type="PROSITE" id="PS00041">
    <property type="entry name" value="HTH_ARAC_FAMILY_1"/>
    <property type="match status" value="1"/>
</dbReference>
<dbReference type="AlphaFoldDB" id="A0A516IQB2"/>
<dbReference type="InterPro" id="IPR018060">
    <property type="entry name" value="HTH_AraC"/>
</dbReference>
<accession>A0A516IQB2</accession>
<dbReference type="EMBL" id="CP041659">
    <property type="protein sequence ID" value="QDP19110.1"/>
    <property type="molecule type" value="Genomic_DNA"/>
</dbReference>
<keyword evidence="7" id="KW-1185">Reference proteome</keyword>
<feature type="transmembrane region" description="Helical" evidence="4">
    <location>
        <begin position="6"/>
        <end position="24"/>
    </location>
</feature>
<name>A0A516IQB2_9SPHN</name>
<gene>
    <name evidence="6" type="ORF">FMM02_03515</name>
</gene>
<keyword evidence="4" id="KW-0812">Transmembrane</keyword>
<dbReference type="InterPro" id="IPR009057">
    <property type="entry name" value="Homeodomain-like_sf"/>
</dbReference>
<dbReference type="GO" id="GO:0003700">
    <property type="term" value="F:DNA-binding transcription factor activity"/>
    <property type="evidence" value="ECO:0007669"/>
    <property type="project" value="InterPro"/>
</dbReference>
<evidence type="ECO:0000313" key="6">
    <source>
        <dbReference type="EMBL" id="QDP19110.1"/>
    </source>
</evidence>
<evidence type="ECO:0000256" key="3">
    <source>
        <dbReference type="ARBA" id="ARBA00023163"/>
    </source>
</evidence>
<sequence>MTAAIADLVLRVGGAVALLLAALLRWRHAPSDRATWLFIPVAIGLSAFALNNSGGLAIFTGRANALSNLLAGLTVPFLWWFCLTLFDRAYRPSLPVVATGASWFVLAFADRGFLGSWASGALTSASLLLLGFAIVVHLGYRLVGESSDDMVEWRRQARSWIVMFLALLLLVDLVADVTRGFDWRPLWFSTAQNGSIAAFALWIALRAVARPDKSARLATDGGSPLAKKVRQLMEADRIYLDPDLDFPAFASQAGFSQRQVRDHINRVLGQDHFRGFVNGYRLAEARRRLADPAHQADKLIAIAFDSGFASLASFNRLFRAETGLSPSEYRALQRNEERSESF</sequence>
<evidence type="ECO:0000313" key="7">
    <source>
        <dbReference type="Proteomes" id="UP000321857"/>
    </source>
</evidence>
<dbReference type="PANTHER" id="PTHR43280">
    <property type="entry name" value="ARAC-FAMILY TRANSCRIPTIONAL REGULATOR"/>
    <property type="match status" value="1"/>
</dbReference>
<dbReference type="Gene3D" id="1.10.10.60">
    <property type="entry name" value="Homeodomain-like"/>
    <property type="match status" value="1"/>
</dbReference>
<protein>
    <submittedName>
        <fullName evidence="6">Helix-turn-helix transcriptional regulator</fullName>
    </submittedName>
</protein>
<reference evidence="6 7" key="1">
    <citation type="submission" date="2019-07" db="EMBL/GenBank/DDBJ databases">
        <title>Sphingomonas AE3 Genome sequencing and assembly.</title>
        <authorList>
            <person name="Kim H."/>
        </authorList>
    </citation>
    <scope>NUCLEOTIDE SEQUENCE [LARGE SCALE GENOMIC DNA]</scope>
    <source>
        <strain evidence="6 7">AE3</strain>
    </source>
</reference>
<proteinExistence type="predicted"/>
<feature type="transmembrane region" description="Helical" evidence="4">
    <location>
        <begin position="160"/>
        <end position="181"/>
    </location>
</feature>
<feature type="transmembrane region" description="Helical" evidence="4">
    <location>
        <begin position="36"/>
        <end position="59"/>
    </location>
</feature>
<feature type="transmembrane region" description="Helical" evidence="4">
    <location>
        <begin position="65"/>
        <end position="86"/>
    </location>
</feature>
<dbReference type="GO" id="GO:0043565">
    <property type="term" value="F:sequence-specific DNA binding"/>
    <property type="evidence" value="ECO:0007669"/>
    <property type="project" value="InterPro"/>
</dbReference>
<keyword evidence="3" id="KW-0804">Transcription</keyword>
<dbReference type="SUPFAM" id="SSF46689">
    <property type="entry name" value="Homeodomain-like"/>
    <property type="match status" value="1"/>
</dbReference>
<dbReference type="RefSeq" id="WP_147493564.1">
    <property type="nucleotide sequence ID" value="NZ_CP041659.1"/>
</dbReference>
<dbReference type="OrthoDB" id="5492415at2"/>
<keyword evidence="1" id="KW-0805">Transcription regulation</keyword>